<feature type="compositionally biased region" description="Polar residues" evidence="7">
    <location>
        <begin position="87"/>
        <end position="103"/>
    </location>
</feature>
<evidence type="ECO:0000313" key="10">
    <source>
        <dbReference type="Proteomes" id="UP001153069"/>
    </source>
</evidence>
<feature type="compositionally biased region" description="Low complexity" evidence="7">
    <location>
        <begin position="122"/>
        <end position="140"/>
    </location>
</feature>
<feature type="compositionally biased region" description="Basic and acidic residues" evidence="7">
    <location>
        <begin position="175"/>
        <end position="190"/>
    </location>
</feature>
<dbReference type="GO" id="GO:0004674">
    <property type="term" value="F:protein serine/threonine kinase activity"/>
    <property type="evidence" value="ECO:0007669"/>
    <property type="project" value="UniProtKB-KW"/>
</dbReference>
<evidence type="ECO:0000256" key="7">
    <source>
        <dbReference type="SAM" id="MobiDB-lite"/>
    </source>
</evidence>
<gene>
    <name evidence="9" type="ORF">SEMRO_335_G120020.1</name>
</gene>
<evidence type="ECO:0000259" key="8">
    <source>
        <dbReference type="PROSITE" id="PS50011"/>
    </source>
</evidence>
<proteinExistence type="predicted"/>
<dbReference type="Gene3D" id="1.10.510.10">
    <property type="entry name" value="Transferase(Phosphotransferase) domain 1"/>
    <property type="match status" value="1"/>
</dbReference>
<evidence type="ECO:0000256" key="5">
    <source>
        <dbReference type="ARBA" id="ARBA00022840"/>
    </source>
</evidence>
<protein>
    <submittedName>
        <fullName evidence="9">MAP kinase-activated protein kinase 2</fullName>
    </submittedName>
</protein>
<feature type="compositionally biased region" description="Polar residues" evidence="7">
    <location>
        <begin position="513"/>
        <end position="525"/>
    </location>
</feature>
<feature type="region of interest" description="Disordered" evidence="7">
    <location>
        <begin position="404"/>
        <end position="431"/>
    </location>
</feature>
<dbReference type="InterPro" id="IPR050205">
    <property type="entry name" value="CDPK_Ser/Thr_kinases"/>
</dbReference>
<dbReference type="SMART" id="SM00220">
    <property type="entry name" value="S_TKc"/>
    <property type="match status" value="1"/>
</dbReference>
<dbReference type="AlphaFoldDB" id="A0A9N8HF67"/>
<name>A0A9N8HF67_9STRA</name>
<feature type="compositionally biased region" description="Low complexity" evidence="7">
    <location>
        <begin position="262"/>
        <end position="277"/>
    </location>
</feature>
<accession>A0A9N8HF67</accession>
<evidence type="ECO:0000256" key="6">
    <source>
        <dbReference type="PROSITE-ProRule" id="PRU10141"/>
    </source>
</evidence>
<dbReference type="InterPro" id="IPR011009">
    <property type="entry name" value="Kinase-like_dom_sf"/>
</dbReference>
<feature type="compositionally biased region" description="Polar residues" evidence="7">
    <location>
        <begin position="61"/>
        <end position="71"/>
    </location>
</feature>
<dbReference type="Pfam" id="PF00069">
    <property type="entry name" value="Pkinase"/>
    <property type="match status" value="1"/>
</dbReference>
<sequence length="983" mass="108572">MTDRSRSNHTNGDGSVLLPSPSRKSWRKFGTSGRARSMGSMAALGQASPSPRPPSPPLTLASGSPSGSTKVPISPLDTPPRKVWENNFRSFLSKRSNQPQDTTAFPEVPLMAPMQHAKTHPQSTQQSSKSNNGNNGGANENSDHSVRGGKFFHSIFGGGSSSKDPNKSSRRKTKSLNELDEPMRNGKDKNYSPSSAQHKRAQSQRIVSAPKLDVLDQTLRRASSAGTSTGSIVPPPRHPPIAQSHQYQQPQVHQHHLIPPMQHTQLQLSQQHASLHSYPNAQSTSTYHLPYAPQSPLHQQYQYQYYQQQSSSSSLQPEALPTPQQQHSMQSPVTSGSTSYHSMSPSSATTEIKKAFTEFHNSSLYARDSTSAYLGDEPSTRHGDTPHYTTYNPGFLPQNKFYSGSHQQSYHSGANGSMGSGSGSSHHRFMSSSLPTVDENVSIHKSMRMLRPFQMVDTWQAGRRYLIGPAALATCPLLQGVTSISLSRSRNASGARYGSEGQQPTEEKDGDVVSNNPTDPAGSQHSFSSPPELPPLFGCIVLGKALLSYVVQEPIQHQQQRWWSSCILILRQNYLLEYDEQTGDILQGLPRGYAHLQHSSSYAHPDFLDALELEFFVSPCAKADKRVLTIRLEEDREKRADWISCLNRAARLSIQDLYDYEEADEVGRGRYAMVYSAKRRPHMDQQQEGSDDCALKIIDKKEFWRRVVKNKERADTIVREASVQATMTTKCSKIPPFVRLRGFFETSDHLVLELELLEGMDLFQYVSSRGVLPEKEAALILRDILSVLDGMNRAGLAHRDIKPANLLMCKTNADSSNSSETKASCVVKVADFGMATFVGVDGLVRGRCGTPGYVAPEIFSAGLHGGYGNKVDVFSAGVTTYVMLCGYEPFYGETDEELVAANKAARVDFPDNDWRNVSSEAKDLVKRMMEPDPRRRLSAREVLSHPWIVTHAGTTDSADVFGHSGVDALSHSLHKRDNTCVIS</sequence>
<organism evidence="9 10">
    <name type="scientific">Seminavis robusta</name>
    <dbReference type="NCBI Taxonomy" id="568900"/>
    <lineage>
        <taxon>Eukaryota</taxon>
        <taxon>Sar</taxon>
        <taxon>Stramenopiles</taxon>
        <taxon>Ochrophyta</taxon>
        <taxon>Bacillariophyta</taxon>
        <taxon>Bacillariophyceae</taxon>
        <taxon>Bacillariophycidae</taxon>
        <taxon>Naviculales</taxon>
        <taxon>Naviculaceae</taxon>
        <taxon>Seminavis</taxon>
    </lineage>
</organism>
<keyword evidence="3 6" id="KW-0547">Nucleotide-binding</keyword>
<dbReference type="PROSITE" id="PS50011">
    <property type="entry name" value="PROTEIN_KINASE_DOM"/>
    <property type="match status" value="1"/>
</dbReference>
<feature type="compositionally biased region" description="Low complexity" evidence="7">
    <location>
        <begin position="243"/>
        <end position="252"/>
    </location>
</feature>
<feature type="region of interest" description="Disordered" evidence="7">
    <location>
        <begin position="489"/>
        <end position="530"/>
    </location>
</feature>
<feature type="region of interest" description="Disordered" evidence="7">
    <location>
        <begin position="1"/>
        <end position="292"/>
    </location>
</feature>
<dbReference type="PROSITE" id="PS00107">
    <property type="entry name" value="PROTEIN_KINASE_ATP"/>
    <property type="match status" value="1"/>
</dbReference>
<dbReference type="OrthoDB" id="40902at2759"/>
<dbReference type="PANTHER" id="PTHR24349">
    <property type="entry name" value="SERINE/THREONINE-PROTEIN KINASE"/>
    <property type="match status" value="1"/>
</dbReference>
<evidence type="ECO:0000256" key="4">
    <source>
        <dbReference type="ARBA" id="ARBA00022777"/>
    </source>
</evidence>
<evidence type="ECO:0000313" key="9">
    <source>
        <dbReference type="EMBL" id="CAB9508138.1"/>
    </source>
</evidence>
<dbReference type="InterPro" id="IPR000719">
    <property type="entry name" value="Prot_kinase_dom"/>
</dbReference>
<evidence type="ECO:0000256" key="2">
    <source>
        <dbReference type="ARBA" id="ARBA00022679"/>
    </source>
</evidence>
<comment type="caution">
    <text evidence="9">The sequence shown here is derived from an EMBL/GenBank/DDBJ whole genome shotgun (WGS) entry which is preliminary data.</text>
</comment>
<dbReference type="PROSITE" id="PS00108">
    <property type="entry name" value="PROTEIN_KINASE_ST"/>
    <property type="match status" value="1"/>
</dbReference>
<dbReference type="EMBL" id="CAICTM010000334">
    <property type="protein sequence ID" value="CAB9508138.1"/>
    <property type="molecule type" value="Genomic_DNA"/>
</dbReference>
<reference evidence="9" key="1">
    <citation type="submission" date="2020-06" db="EMBL/GenBank/DDBJ databases">
        <authorList>
            <consortium name="Plant Systems Biology data submission"/>
        </authorList>
    </citation>
    <scope>NUCLEOTIDE SEQUENCE</scope>
    <source>
        <strain evidence="9">D6</strain>
    </source>
</reference>
<feature type="compositionally biased region" description="Polar residues" evidence="7">
    <location>
        <begin position="220"/>
        <end position="231"/>
    </location>
</feature>
<dbReference type="InterPro" id="IPR017441">
    <property type="entry name" value="Protein_kinase_ATP_BS"/>
</dbReference>
<keyword evidence="2" id="KW-0808">Transferase</keyword>
<keyword evidence="10" id="KW-1185">Reference proteome</keyword>
<dbReference type="GO" id="GO:0005524">
    <property type="term" value="F:ATP binding"/>
    <property type="evidence" value="ECO:0007669"/>
    <property type="project" value="UniProtKB-UniRule"/>
</dbReference>
<keyword evidence="4 9" id="KW-0418">Kinase</keyword>
<evidence type="ECO:0000256" key="3">
    <source>
        <dbReference type="ARBA" id="ARBA00022741"/>
    </source>
</evidence>
<feature type="compositionally biased region" description="Polar residues" evidence="7">
    <location>
        <begin position="322"/>
        <end position="346"/>
    </location>
</feature>
<feature type="domain" description="Protein kinase" evidence="8">
    <location>
        <begin position="660"/>
        <end position="948"/>
    </location>
</feature>
<keyword evidence="5 6" id="KW-0067">ATP-binding</keyword>
<feature type="compositionally biased region" description="Low complexity" evidence="7">
    <location>
        <begin position="304"/>
        <end position="314"/>
    </location>
</feature>
<dbReference type="SUPFAM" id="SSF56112">
    <property type="entry name" value="Protein kinase-like (PK-like)"/>
    <property type="match status" value="1"/>
</dbReference>
<feature type="region of interest" description="Disordered" evidence="7">
    <location>
        <begin position="304"/>
        <end position="346"/>
    </location>
</feature>
<dbReference type="Proteomes" id="UP001153069">
    <property type="component" value="Unassembled WGS sequence"/>
</dbReference>
<dbReference type="InterPro" id="IPR008271">
    <property type="entry name" value="Ser/Thr_kinase_AS"/>
</dbReference>
<keyword evidence="1" id="KW-0723">Serine/threonine-protein kinase</keyword>
<evidence type="ECO:0000256" key="1">
    <source>
        <dbReference type="ARBA" id="ARBA00022527"/>
    </source>
</evidence>
<feature type="binding site" evidence="6">
    <location>
        <position position="696"/>
    </location>
    <ligand>
        <name>ATP</name>
        <dbReference type="ChEBI" id="CHEBI:30616"/>
    </ligand>
</feature>